<dbReference type="OrthoDB" id="5439561at2"/>
<dbReference type="PANTHER" id="PTHR30441">
    <property type="entry name" value="DUF748 DOMAIN-CONTAINING PROTEIN"/>
    <property type="match status" value="1"/>
</dbReference>
<evidence type="ECO:0000259" key="2">
    <source>
        <dbReference type="Pfam" id="PF05170"/>
    </source>
</evidence>
<keyword evidence="4" id="KW-1185">Reference proteome</keyword>
<evidence type="ECO:0000313" key="4">
    <source>
        <dbReference type="Proteomes" id="UP000219331"/>
    </source>
</evidence>
<gene>
    <name evidence="3" type="ORF">SAMN05421512_1165</name>
</gene>
<dbReference type="GO" id="GO:0090313">
    <property type="term" value="P:regulation of protein targeting to membrane"/>
    <property type="evidence" value="ECO:0007669"/>
    <property type="project" value="TreeGrafter"/>
</dbReference>
<name>A0A285TRH6_9HYPH</name>
<dbReference type="InterPro" id="IPR007844">
    <property type="entry name" value="AsmA"/>
</dbReference>
<protein>
    <submittedName>
        <fullName evidence="3">AsmA-like C-terminal region</fullName>
    </submittedName>
</protein>
<feature type="compositionally biased region" description="Low complexity" evidence="1">
    <location>
        <begin position="965"/>
        <end position="995"/>
    </location>
</feature>
<accession>A0A285TRH6</accession>
<dbReference type="GO" id="GO:0005886">
    <property type="term" value="C:plasma membrane"/>
    <property type="evidence" value="ECO:0007669"/>
    <property type="project" value="TreeGrafter"/>
</dbReference>
<feature type="compositionally biased region" description="Polar residues" evidence="1">
    <location>
        <begin position="1001"/>
        <end position="1010"/>
    </location>
</feature>
<dbReference type="STRING" id="538381.GCA_001696535_04115"/>
<dbReference type="PANTHER" id="PTHR30441:SF4">
    <property type="entry name" value="PROTEIN ASMA"/>
    <property type="match status" value="1"/>
</dbReference>
<dbReference type="Pfam" id="PF05170">
    <property type="entry name" value="AsmA"/>
    <property type="match status" value="2"/>
</dbReference>
<dbReference type="RefSeq" id="WP_097176557.1">
    <property type="nucleotide sequence ID" value="NZ_OBML01000016.1"/>
</dbReference>
<organism evidence="3 4">
    <name type="scientific">Stappia indica</name>
    <dbReference type="NCBI Taxonomy" id="538381"/>
    <lineage>
        <taxon>Bacteria</taxon>
        <taxon>Pseudomonadati</taxon>
        <taxon>Pseudomonadota</taxon>
        <taxon>Alphaproteobacteria</taxon>
        <taxon>Hyphomicrobiales</taxon>
        <taxon>Stappiaceae</taxon>
        <taxon>Stappia</taxon>
    </lineage>
</organism>
<feature type="domain" description="AsmA" evidence="2">
    <location>
        <begin position="2"/>
        <end position="229"/>
    </location>
</feature>
<evidence type="ECO:0000256" key="1">
    <source>
        <dbReference type="SAM" id="MobiDB-lite"/>
    </source>
</evidence>
<dbReference type="InterPro" id="IPR052894">
    <property type="entry name" value="AsmA-related"/>
</dbReference>
<dbReference type="AlphaFoldDB" id="A0A285TRH6"/>
<evidence type="ECO:0000313" key="3">
    <source>
        <dbReference type="EMBL" id="SOC26235.1"/>
    </source>
</evidence>
<feature type="region of interest" description="Disordered" evidence="1">
    <location>
        <begin position="965"/>
        <end position="1010"/>
    </location>
</feature>
<dbReference type="EMBL" id="OBML01000016">
    <property type="protein sequence ID" value="SOC26235.1"/>
    <property type="molecule type" value="Genomic_DNA"/>
</dbReference>
<proteinExistence type="predicted"/>
<feature type="domain" description="AsmA" evidence="2">
    <location>
        <begin position="610"/>
        <end position="809"/>
    </location>
</feature>
<reference evidence="3 4" key="1">
    <citation type="submission" date="2017-08" db="EMBL/GenBank/DDBJ databases">
        <authorList>
            <person name="de Groot N.N."/>
        </authorList>
    </citation>
    <scope>NUCLEOTIDE SEQUENCE [LARGE SCALE GENOMIC DNA]</scope>
    <source>
        <strain evidence="3 4">USBA 352</strain>
    </source>
</reference>
<dbReference type="Proteomes" id="UP000219331">
    <property type="component" value="Unassembled WGS sequence"/>
</dbReference>
<sequence length="1010" mass="104753">MKRALAGLASLLFLLVAALFVVPLLLPKDAIRAELISQIEERTGWRLRLDGPVGLSLLPGFRMSADNVGVSAGETGEILRAGTVDFGLAWGGLFGGDIRLTYLRLDAPVVSVEIDENGRPNWTAGLASGESIATNDDPATGFPADRWSAATQAIADSNGETPVQPAAGATDQARVPAEAPDGAATAASVAADGMALARIGVDRLEITNGRLIYSDRRDGTRHEADNVNLVLSLPSLSGALSLDGGLGYGGVAVTVAGTVEAPMRLAGGGSSAIDLTLGGAGASAKITGDVAPQDASRLRIAVEGEELGATLAAFGTSLPREPGPFRMTGDVTASQSAVEIRGLEAQLAGASLRSTANVVLTGEPEVTGQLELADARLETLLALAGRSEEAQGTLGGSLRFSARGADAASLMGTMDAQGRLSLAGGGISGLPVPSPIGDDASARRIEDLAVAIDFAGLDAPVSVSGGLKWRGDAFRIEGSATPALAMAGMPTPLKLRLAGSRVEVGYDGSVSPAGAVDGAVVLETQNLRALAGWLGVPLTEGGGLGPFSFSGRLAAGEDAVRFTGAEIRLDDTTGRGEGELRLGARPKVTARLELDRLGLDPYAVETDRASDGRSEARVPGAERGSWSRVPIDLSGLKAVDAQLSLSARQIVRDKLEIGPSRLELTLEGGRLSAELAEMSLYGGQGNGLLVLDGSQQVPELAGRFSLTDLSARPFLAAVTGFDWIEGRVTTALDVKAHGVSQYELISGLDGTARFDFADGAIRGINIPRMVRGLTVDTLLGWAQNAEQKTDFSALGASFTITRGIAATEDLALIGPLVRMSGTGRVDMPERMLDWRLEPRVVASLEGSAPVPLAKGEARELEGLGVPVIVRGPWDRPQIYPDIKGILENPKAALQQLENLGGGLFKSLQQARNPQEGLTGIANEAINRATGGNTNIDVQKVLDGEVDDKEVLEAVEQGFGLPSGFLGSFGIGRRQQQPEAAPQQDQQQEEQLPLDEAPQDGETPQQGAPIQ</sequence>